<dbReference type="Proteomes" id="UP000011087">
    <property type="component" value="Unassembled WGS sequence"/>
</dbReference>
<dbReference type="OrthoDB" id="243840at2759"/>
<evidence type="ECO:0000259" key="1">
    <source>
        <dbReference type="PROSITE" id="PS50003"/>
    </source>
</evidence>
<dbReference type="EMBL" id="JH993011">
    <property type="protein sequence ID" value="EKX43323.1"/>
    <property type="molecule type" value="Genomic_DNA"/>
</dbReference>
<protein>
    <recommendedName>
        <fullName evidence="1">PH domain-containing protein</fullName>
    </recommendedName>
</protein>
<evidence type="ECO:0000313" key="3">
    <source>
        <dbReference type="EnsemblProtists" id="EKX43323"/>
    </source>
</evidence>
<reference evidence="4" key="2">
    <citation type="submission" date="2012-11" db="EMBL/GenBank/DDBJ databases">
        <authorList>
            <person name="Kuo A."/>
            <person name="Curtis B.A."/>
            <person name="Tanifuji G."/>
            <person name="Burki F."/>
            <person name="Gruber A."/>
            <person name="Irimia M."/>
            <person name="Maruyama S."/>
            <person name="Arias M.C."/>
            <person name="Ball S.G."/>
            <person name="Gile G.H."/>
            <person name="Hirakawa Y."/>
            <person name="Hopkins J.F."/>
            <person name="Rensing S.A."/>
            <person name="Schmutz J."/>
            <person name="Symeonidi A."/>
            <person name="Elias M."/>
            <person name="Eveleigh R.J."/>
            <person name="Herman E.K."/>
            <person name="Klute M.J."/>
            <person name="Nakayama T."/>
            <person name="Obornik M."/>
            <person name="Reyes-Prieto A."/>
            <person name="Armbrust E.V."/>
            <person name="Aves S.J."/>
            <person name="Beiko R.G."/>
            <person name="Coutinho P."/>
            <person name="Dacks J.B."/>
            <person name="Durnford D.G."/>
            <person name="Fast N.M."/>
            <person name="Green B.R."/>
            <person name="Grisdale C."/>
            <person name="Hempe F."/>
            <person name="Henrissat B."/>
            <person name="Hoppner M.P."/>
            <person name="Ishida K.-I."/>
            <person name="Kim E."/>
            <person name="Koreny L."/>
            <person name="Kroth P.G."/>
            <person name="Liu Y."/>
            <person name="Malik S.-B."/>
            <person name="Maier U.G."/>
            <person name="McRose D."/>
            <person name="Mock T."/>
            <person name="Neilson J.A."/>
            <person name="Onodera N.T."/>
            <person name="Poole A.M."/>
            <person name="Pritham E.J."/>
            <person name="Richards T.A."/>
            <person name="Rocap G."/>
            <person name="Roy S.W."/>
            <person name="Sarai C."/>
            <person name="Schaack S."/>
            <person name="Shirato S."/>
            <person name="Slamovits C.H."/>
            <person name="Spencer D.F."/>
            <person name="Suzuki S."/>
            <person name="Worden A.Z."/>
            <person name="Zauner S."/>
            <person name="Barry K."/>
            <person name="Bell C."/>
            <person name="Bharti A.K."/>
            <person name="Crow J.A."/>
            <person name="Grimwood J."/>
            <person name="Kramer R."/>
            <person name="Lindquist E."/>
            <person name="Lucas S."/>
            <person name="Salamov A."/>
            <person name="McFadden G.I."/>
            <person name="Lane C.E."/>
            <person name="Keeling P.J."/>
            <person name="Gray M.W."/>
            <person name="Grigoriev I.V."/>
            <person name="Archibald J.M."/>
        </authorList>
    </citation>
    <scope>NUCLEOTIDE SEQUENCE</scope>
    <source>
        <strain evidence="4">CCMP2712</strain>
    </source>
</reference>
<dbReference type="SUPFAM" id="SSF50729">
    <property type="entry name" value="PH domain-like"/>
    <property type="match status" value="1"/>
</dbReference>
<gene>
    <name evidence="2" type="ORF">GUITHDRAFT_140630</name>
</gene>
<dbReference type="InterPro" id="IPR011993">
    <property type="entry name" value="PH-like_dom_sf"/>
</dbReference>
<dbReference type="AlphaFoldDB" id="L1J478"/>
<name>L1J478_GUITC</name>
<dbReference type="EnsemblProtists" id="EKX43323">
    <property type="protein sequence ID" value="EKX43323"/>
    <property type="gene ID" value="GUITHDRAFT_140630"/>
</dbReference>
<dbReference type="InterPro" id="IPR001849">
    <property type="entry name" value="PH_domain"/>
</dbReference>
<evidence type="ECO:0000313" key="4">
    <source>
        <dbReference type="Proteomes" id="UP000011087"/>
    </source>
</evidence>
<dbReference type="HOGENOM" id="CLU_2019637_0_0_1"/>
<keyword evidence="4" id="KW-1185">Reference proteome</keyword>
<dbReference type="RefSeq" id="XP_005830303.1">
    <property type="nucleotide sequence ID" value="XM_005830246.1"/>
</dbReference>
<feature type="domain" description="PH" evidence="1">
    <location>
        <begin position="46"/>
        <end position="123"/>
    </location>
</feature>
<reference evidence="2 4" key="1">
    <citation type="journal article" date="2012" name="Nature">
        <title>Algal genomes reveal evolutionary mosaicism and the fate of nucleomorphs.</title>
        <authorList>
            <consortium name="DOE Joint Genome Institute"/>
            <person name="Curtis B.A."/>
            <person name="Tanifuji G."/>
            <person name="Burki F."/>
            <person name="Gruber A."/>
            <person name="Irimia M."/>
            <person name="Maruyama S."/>
            <person name="Arias M.C."/>
            <person name="Ball S.G."/>
            <person name="Gile G.H."/>
            <person name="Hirakawa Y."/>
            <person name="Hopkins J.F."/>
            <person name="Kuo A."/>
            <person name="Rensing S.A."/>
            <person name="Schmutz J."/>
            <person name="Symeonidi A."/>
            <person name="Elias M."/>
            <person name="Eveleigh R.J."/>
            <person name="Herman E.K."/>
            <person name="Klute M.J."/>
            <person name="Nakayama T."/>
            <person name="Obornik M."/>
            <person name="Reyes-Prieto A."/>
            <person name="Armbrust E.V."/>
            <person name="Aves S.J."/>
            <person name="Beiko R.G."/>
            <person name="Coutinho P."/>
            <person name="Dacks J.B."/>
            <person name="Durnford D.G."/>
            <person name="Fast N.M."/>
            <person name="Green B.R."/>
            <person name="Grisdale C.J."/>
            <person name="Hempel F."/>
            <person name="Henrissat B."/>
            <person name="Hoppner M.P."/>
            <person name="Ishida K."/>
            <person name="Kim E."/>
            <person name="Koreny L."/>
            <person name="Kroth P.G."/>
            <person name="Liu Y."/>
            <person name="Malik S.B."/>
            <person name="Maier U.G."/>
            <person name="McRose D."/>
            <person name="Mock T."/>
            <person name="Neilson J.A."/>
            <person name="Onodera N.T."/>
            <person name="Poole A.M."/>
            <person name="Pritham E.J."/>
            <person name="Richards T.A."/>
            <person name="Rocap G."/>
            <person name="Roy S.W."/>
            <person name="Sarai C."/>
            <person name="Schaack S."/>
            <person name="Shirato S."/>
            <person name="Slamovits C.H."/>
            <person name="Spencer D.F."/>
            <person name="Suzuki S."/>
            <person name="Worden A.Z."/>
            <person name="Zauner S."/>
            <person name="Barry K."/>
            <person name="Bell C."/>
            <person name="Bharti A.K."/>
            <person name="Crow J.A."/>
            <person name="Grimwood J."/>
            <person name="Kramer R."/>
            <person name="Lindquist E."/>
            <person name="Lucas S."/>
            <person name="Salamov A."/>
            <person name="McFadden G.I."/>
            <person name="Lane C.E."/>
            <person name="Keeling P.J."/>
            <person name="Gray M.W."/>
            <person name="Grigoriev I.V."/>
            <person name="Archibald J.M."/>
        </authorList>
    </citation>
    <scope>NUCLEOTIDE SEQUENCE</scope>
    <source>
        <strain evidence="2 4">CCMP2712</strain>
    </source>
</reference>
<organism evidence="2">
    <name type="scientific">Guillardia theta (strain CCMP2712)</name>
    <name type="common">Cryptophyte</name>
    <dbReference type="NCBI Taxonomy" id="905079"/>
    <lineage>
        <taxon>Eukaryota</taxon>
        <taxon>Cryptophyceae</taxon>
        <taxon>Pyrenomonadales</taxon>
        <taxon>Geminigeraceae</taxon>
        <taxon>Guillardia</taxon>
    </lineage>
</organism>
<dbReference type="GeneID" id="17299979"/>
<accession>L1J478</accession>
<proteinExistence type="predicted"/>
<reference evidence="3" key="3">
    <citation type="submission" date="2016-03" db="UniProtKB">
        <authorList>
            <consortium name="EnsemblProtists"/>
        </authorList>
    </citation>
    <scope>IDENTIFICATION</scope>
</reference>
<dbReference type="Pfam" id="PF00169">
    <property type="entry name" value="PH"/>
    <property type="match status" value="1"/>
</dbReference>
<sequence length="123" mass="14408">MERTRANKQENDIKEHRLGSFKKPVVLEGKAKERLQMKATEVKALCMKRCGWLMKSGLTNTHMQKRWCAIYELKLFYYESPRSEIPNGIIDLRGAMIKKCSKPKFAFEIETGEERERGKRGLK</sequence>
<dbReference type="Gene3D" id="2.30.29.30">
    <property type="entry name" value="Pleckstrin-homology domain (PH domain)/Phosphotyrosine-binding domain (PTB)"/>
    <property type="match status" value="1"/>
</dbReference>
<dbReference type="PROSITE" id="PS50003">
    <property type="entry name" value="PH_DOMAIN"/>
    <property type="match status" value="1"/>
</dbReference>
<dbReference type="KEGG" id="gtt:GUITHDRAFT_140630"/>
<dbReference type="PaxDb" id="55529-EKX43323"/>
<evidence type="ECO:0000313" key="2">
    <source>
        <dbReference type="EMBL" id="EKX43323.1"/>
    </source>
</evidence>